<dbReference type="PROSITE" id="PS00086">
    <property type="entry name" value="CYTOCHROME_P450"/>
    <property type="match status" value="1"/>
</dbReference>
<dbReference type="InterPro" id="IPR002401">
    <property type="entry name" value="Cyt_P450_E_grp-I"/>
</dbReference>
<dbReference type="AlphaFoldDB" id="A0A5A7PXK1"/>
<keyword evidence="6 7" id="KW-0408">Iron</keyword>
<accession>A0A5A7PXK1</accession>
<dbReference type="InterPro" id="IPR017972">
    <property type="entry name" value="Cyt_P450_CS"/>
</dbReference>
<comment type="cofactor">
    <cofactor evidence="1 7">
        <name>heme</name>
        <dbReference type="ChEBI" id="CHEBI:30413"/>
    </cofactor>
</comment>
<evidence type="ECO:0000256" key="7">
    <source>
        <dbReference type="PIRSR" id="PIRSR602401-1"/>
    </source>
</evidence>
<sequence>MAACEYYQLLFIPLFTTLFLIIYLFTTKNPKKSSIPTNWPIVGMLPYLFQNAHRVHEALNDVLNESGGTFEFKGPIFTNMDTIIVTCDPANIDHIFVKKFSNYPKGTEFQKIFDILGDGFFRADFGLWELHRKTTLSLMRENFYSSLHKFVWEKVQTGLHPFLDRFSQTGSDFDMQDVLGRFSFDVICQLLLGHDPCSLSLDMPNVPCERALNDVMGPIMSRYMVPEFVWKLQKKLNIGPERRIFETCRALDDFIYPHVFSHEENENNNNNVMFESFKKAYEDSNSNNEISRRETKDFLRDAFLNLLVAGRDSLATGLTWFFYLLSGNPRVEARIREEIERVVLKRSAARGEWRFFELDECDEMIYLHAALSETMRLYPPIPMQQKVPTEPDILPGRECRVQRDKKVVISFYSTGRMESVWGKDCMEFRPERWLEDGGGRIKQQPPSKFPVFNLGPRTCVGKKMAYVEMKMVAAFVVHHFDVRVVEGHPILPRPAIILKAEHGLFGIG</sequence>
<keyword evidence="9" id="KW-0812">Transmembrane</keyword>
<evidence type="ECO:0000256" key="9">
    <source>
        <dbReference type="SAM" id="Phobius"/>
    </source>
</evidence>
<dbReference type="Proteomes" id="UP000325081">
    <property type="component" value="Unassembled WGS sequence"/>
</dbReference>
<dbReference type="GO" id="GO:0016020">
    <property type="term" value="C:membrane"/>
    <property type="evidence" value="ECO:0007669"/>
    <property type="project" value="UniProtKB-SubCell"/>
</dbReference>
<dbReference type="GO" id="GO:0004497">
    <property type="term" value="F:monooxygenase activity"/>
    <property type="evidence" value="ECO:0007669"/>
    <property type="project" value="UniProtKB-KW"/>
</dbReference>
<comment type="subcellular location">
    <subcellularLocation>
        <location evidence="2">Membrane</location>
        <topology evidence="2">Single-pass membrane protein</topology>
    </subcellularLocation>
</comment>
<proteinExistence type="inferred from homology"/>
<reference evidence="11" key="1">
    <citation type="journal article" date="2019" name="Curr. Biol.">
        <title>Genome Sequence of Striga asiatica Provides Insight into the Evolution of Plant Parasitism.</title>
        <authorList>
            <person name="Yoshida S."/>
            <person name="Kim S."/>
            <person name="Wafula E.K."/>
            <person name="Tanskanen J."/>
            <person name="Kim Y.M."/>
            <person name="Honaas L."/>
            <person name="Yang Z."/>
            <person name="Spallek T."/>
            <person name="Conn C.E."/>
            <person name="Ichihashi Y."/>
            <person name="Cheong K."/>
            <person name="Cui S."/>
            <person name="Der J.P."/>
            <person name="Gundlach H."/>
            <person name="Jiao Y."/>
            <person name="Hori C."/>
            <person name="Ishida J.K."/>
            <person name="Kasahara H."/>
            <person name="Kiba T."/>
            <person name="Kim M.S."/>
            <person name="Koo N."/>
            <person name="Laohavisit A."/>
            <person name="Lee Y.H."/>
            <person name="Lumba S."/>
            <person name="McCourt P."/>
            <person name="Mortimer J.C."/>
            <person name="Mutuku J.M."/>
            <person name="Nomura T."/>
            <person name="Sasaki-Sekimoto Y."/>
            <person name="Seto Y."/>
            <person name="Wang Y."/>
            <person name="Wakatake T."/>
            <person name="Sakakibara H."/>
            <person name="Demura T."/>
            <person name="Yamaguchi S."/>
            <person name="Yoneyama K."/>
            <person name="Manabe R.I."/>
            <person name="Nelson D.C."/>
            <person name="Schulman A.H."/>
            <person name="Timko M.P."/>
            <person name="dePamphilis C.W."/>
            <person name="Choi D."/>
            <person name="Shirasu K."/>
        </authorList>
    </citation>
    <scope>NUCLEOTIDE SEQUENCE [LARGE SCALE GENOMIC DNA]</scope>
    <source>
        <strain evidence="11">cv. UVA1</strain>
    </source>
</reference>
<dbReference type="GO" id="GO:0005506">
    <property type="term" value="F:iron ion binding"/>
    <property type="evidence" value="ECO:0007669"/>
    <property type="project" value="InterPro"/>
</dbReference>
<feature type="binding site" description="axial binding residue" evidence="7">
    <location>
        <position position="459"/>
    </location>
    <ligand>
        <name>heme</name>
        <dbReference type="ChEBI" id="CHEBI:30413"/>
    </ligand>
    <ligandPart>
        <name>Fe</name>
        <dbReference type="ChEBI" id="CHEBI:18248"/>
    </ligandPart>
</feature>
<evidence type="ECO:0000256" key="8">
    <source>
        <dbReference type="RuleBase" id="RU000461"/>
    </source>
</evidence>
<dbReference type="SUPFAM" id="SSF48264">
    <property type="entry name" value="Cytochrome P450"/>
    <property type="match status" value="1"/>
</dbReference>
<evidence type="ECO:0000256" key="3">
    <source>
        <dbReference type="ARBA" id="ARBA00010617"/>
    </source>
</evidence>
<dbReference type="Pfam" id="PF00067">
    <property type="entry name" value="p450"/>
    <property type="match status" value="1"/>
</dbReference>
<keyword evidence="7 8" id="KW-0349">Heme</keyword>
<gene>
    <name evidence="10" type="ORF">STAS_13995</name>
</gene>
<feature type="transmembrane region" description="Helical" evidence="9">
    <location>
        <begin position="6"/>
        <end position="25"/>
    </location>
</feature>
<evidence type="ECO:0000313" key="10">
    <source>
        <dbReference type="EMBL" id="GER37575.1"/>
    </source>
</evidence>
<keyword evidence="9" id="KW-1133">Transmembrane helix</keyword>
<protein>
    <submittedName>
        <fullName evidence="10">Cytochrome P450</fullName>
    </submittedName>
</protein>
<dbReference type="Gene3D" id="1.10.630.10">
    <property type="entry name" value="Cytochrome P450"/>
    <property type="match status" value="1"/>
</dbReference>
<keyword evidence="9" id="KW-0472">Membrane</keyword>
<dbReference type="GO" id="GO:0006629">
    <property type="term" value="P:lipid metabolic process"/>
    <property type="evidence" value="ECO:0007669"/>
    <property type="project" value="UniProtKB-ARBA"/>
</dbReference>
<comment type="similarity">
    <text evidence="3 8">Belongs to the cytochrome P450 family.</text>
</comment>
<evidence type="ECO:0000256" key="1">
    <source>
        <dbReference type="ARBA" id="ARBA00001971"/>
    </source>
</evidence>
<keyword evidence="4 7" id="KW-0479">Metal-binding</keyword>
<keyword evidence="8" id="KW-0503">Monooxygenase</keyword>
<dbReference type="PRINTS" id="PR00463">
    <property type="entry name" value="EP450I"/>
</dbReference>
<evidence type="ECO:0000256" key="5">
    <source>
        <dbReference type="ARBA" id="ARBA00023002"/>
    </source>
</evidence>
<evidence type="ECO:0000313" key="11">
    <source>
        <dbReference type="Proteomes" id="UP000325081"/>
    </source>
</evidence>
<evidence type="ECO:0000256" key="4">
    <source>
        <dbReference type="ARBA" id="ARBA00022723"/>
    </source>
</evidence>
<dbReference type="PANTHER" id="PTHR24296">
    <property type="entry name" value="CYTOCHROME P450"/>
    <property type="match status" value="1"/>
</dbReference>
<dbReference type="GO" id="GO:0016705">
    <property type="term" value="F:oxidoreductase activity, acting on paired donors, with incorporation or reduction of molecular oxygen"/>
    <property type="evidence" value="ECO:0007669"/>
    <property type="project" value="InterPro"/>
</dbReference>
<dbReference type="PRINTS" id="PR00385">
    <property type="entry name" value="P450"/>
</dbReference>
<dbReference type="GO" id="GO:0020037">
    <property type="term" value="F:heme binding"/>
    <property type="evidence" value="ECO:0007669"/>
    <property type="project" value="InterPro"/>
</dbReference>
<name>A0A5A7PXK1_STRAF</name>
<dbReference type="OrthoDB" id="548633at2759"/>
<dbReference type="InterPro" id="IPR036396">
    <property type="entry name" value="Cyt_P450_sf"/>
</dbReference>
<dbReference type="CDD" id="cd11064">
    <property type="entry name" value="CYP86A"/>
    <property type="match status" value="1"/>
</dbReference>
<dbReference type="InterPro" id="IPR001128">
    <property type="entry name" value="Cyt_P450"/>
</dbReference>
<evidence type="ECO:0000256" key="2">
    <source>
        <dbReference type="ARBA" id="ARBA00004167"/>
    </source>
</evidence>
<keyword evidence="5 8" id="KW-0560">Oxidoreductase</keyword>
<organism evidence="10 11">
    <name type="scientific">Striga asiatica</name>
    <name type="common">Asiatic witchweed</name>
    <name type="synonym">Buchnera asiatica</name>
    <dbReference type="NCBI Taxonomy" id="4170"/>
    <lineage>
        <taxon>Eukaryota</taxon>
        <taxon>Viridiplantae</taxon>
        <taxon>Streptophyta</taxon>
        <taxon>Embryophyta</taxon>
        <taxon>Tracheophyta</taxon>
        <taxon>Spermatophyta</taxon>
        <taxon>Magnoliopsida</taxon>
        <taxon>eudicotyledons</taxon>
        <taxon>Gunneridae</taxon>
        <taxon>Pentapetalae</taxon>
        <taxon>asterids</taxon>
        <taxon>lamiids</taxon>
        <taxon>Lamiales</taxon>
        <taxon>Orobanchaceae</taxon>
        <taxon>Buchnereae</taxon>
        <taxon>Striga</taxon>
    </lineage>
</organism>
<keyword evidence="11" id="KW-1185">Reference proteome</keyword>
<evidence type="ECO:0000256" key="6">
    <source>
        <dbReference type="ARBA" id="ARBA00023004"/>
    </source>
</evidence>
<comment type="caution">
    <text evidence="10">The sequence shown here is derived from an EMBL/GenBank/DDBJ whole genome shotgun (WGS) entry which is preliminary data.</text>
</comment>
<dbReference type="EMBL" id="BKCP01005394">
    <property type="protein sequence ID" value="GER37575.1"/>
    <property type="molecule type" value="Genomic_DNA"/>
</dbReference>